<keyword evidence="2" id="KW-1133">Transmembrane helix</keyword>
<dbReference type="EMBL" id="LC625835">
    <property type="protein sequence ID" value="BCU02783.1"/>
    <property type="molecule type" value="Genomic_DNA"/>
</dbReference>
<protein>
    <submittedName>
        <fullName evidence="3">Uncharacterized protein</fullName>
    </submittedName>
</protein>
<organism evidence="3 4">
    <name type="scientific">Pandoravirus japonicus</name>
    <dbReference type="NCBI Taxonomy" id="2823154"/>
    <lineage>
        <taxon>Viruses</taxon>
        <taxon>Pandoravirus</taxon>
    </lineage>
</organism>
<reference evidence="3" key="1">
    <citation type="submission" date="2021-04" db="EMBL/GenBank/DDBJ databases">
        <title>Draft Genome Sequence of Pandoravirus japonicus, Isolated from the Sabaishi River of Niigata, Japan.</title>
        <authorList>
            <person name="Hosokawa N."/>
            <person name="Takahashi H."/>
            <person name="Aoki K."/>
            <person name="Takemura M."/>
        </authorList>
    </citation>
    <scope>NUCLEOTIDE SEQUENCE</scope>
</reference>
<keyword evidence="2" id="KW-0812">Transmembrane</keyword>
<keyword evidence="2" id="KW-0472">Membrane</keyword>
<evidence type="ECO:0000313" key="4">
    <source>
        <dbReference type="Proteomes" id="UP001253637"/>
    </source>
</evidence>
<dbReference type="Proteomes" id="UP001253637">
    <property type="component" value="Segment"/>
</dbReference>
<feature type="region of interest" description="Disordered" evidence="1">
    <location>
        <begin position="1"/>
        <end position="20"/>
    </location>
</feature>
<name>A0A811BLZ7_9VIRU</name>
<feature type="transmembrane region" description="Helical" evidence="2">
    <location>
        <begin position="67"/>
        <end position="88"/>
    </location>
</feature>
<proteinExistence type="predicted"/>
<accession>A0A811BLZ7</accession>
<evidence type="ECO:0000256" key="1">
    <source>
        <dbReference type="SAM" id="MobiDB-lite"/>
    </source>
</evidence>
<evidence type="ECO:0000256" key="2">
    <source>
        <dbReference type="SAM" id="Phobius"/>
    </source>
</evidence>
<evidence type="ECO:0000313" key="3">
    <source>
        <dbReference type="EMBL" id="BCU02783.1"/>
    </source>
</evidence>
<sequence length="92" mass="9810">MASTTSAGMSSKEGPSGKDCDAPIRIVVVSSRVCFSCHPPPLVADRHGGPIGPTTRLVGPYMRARTFFLFFGGFPLSASLGEIAVRCIKKRR</sequence>